<comment type="function">
    <text evidence="7">Specifically dimethylates two adjacent adenosines in the loop of a conserved hairpin near the 3'-end of 18S rRNA in the 40S particle. Involved in the pre-rRNA processing steps leading to small-subunit rRNA production independently of its RNA-modifying catalytic activity. Part of the small subunit (SSU) processome, first precursor of the small eukaryotic ribosomal subunit. During the assembly of the SSU processome in the nucleolus, many ribosome biogenesis factors, an RNA chaperone and ribosomal proteins associate with the nascent pre-rRNA and work in concert to generate RNA folding, modifications, rearrangements and cleavage as well as targeted degradation of pre-ribosomal RNA by the RNA exosome.</text>
</comment>
<organism evidence="14 15">
    <name type="scientific">Panagrellus redivivus</name>
    <name type="common">Microworm</name>
    <dbReference type="NCBI Taxonomy" id="6233"/>
    <lineage>
        <taxon>Eukaryota</taxon>
        <taxon>Metazoa</taxon>
        <taxon>Ecdysozoa</taxon>
        <taxon>Nematoda</taxon>
        <taxon>Chromadorea</taxon>
        <taxon>Rhabditida</taxon>
        <taxon>Tylenchina</taxon>
        <taxon>Panagrolaimomorpha</taxon>
        <taxon>Panagrolaimoidea</taxon>
        <taxon>Panagrolaimidae</taxon>
        <taxon>Panagrellus</taxon>
    </lineage>
</organism>
<dbReference type="Proteomes" id="UP000492821">
    <property type="component" value="Unassembled WGS sequence"/>
</dbReference>
<evidence type="ECO:0000256" key="10">
    <source>
        <dbReference type="PROSITE-ProRule" id="PRU01026"/>
    </source>
</evidence>
<dbReference type="InterPro" id="IPR029063">
    <property type="entry name" value="SAM-dependent_MTases_sf"/>
</dbReference>
<feature type="binding site" evidence="10">
    <location>
        <position position="128"/>
    </location>
    <ligand>
        <name>S-adenosyl-L-methionine</name>
        <dbReference type="ChEBI" id="CHEBI:59789"/>
    </ligand>
</feature>
<dbReference type="SMART" id="SM00650">
    <property type="entry name" value="rADc"/>
    <property type="match status" value="1"/>
</dbReference>
<accession>A0A7E4WC54</accession>
<evidence type="ECO:0000256" key="8">
    <source>
        <dbReference type="ARBA" id="ARBA00049478"/>
    </source>
</evidence>
<dbReference type="PANTHER" id="PTHR11727">
    <property type="entry name" value="DIMETHYLADENOSINE TRANSFERASE"/>
    <property type="match status" value="1"/>
</dbReference>
<feature type="binding site" evidence="10">
    <location>
        <position position="38"/>
    </location>
    <ligand>
        <name>S-adenosyl-L-methionine</name>
        <dbReference type="ChEBI" id="CHEBI:59789"/>
    </ligand>
</feature>
<comment type="catalytic activity">
    <reaction evidence="8">
        <text>adenosine(1779)/adenosine(1780) in 18S rRNA + 4 S-adenosyl-L-methionine = N(6)-dimethyladenosine(1779)/N(6)-dimethyladenosine(1780) in 18S rRNA + 4 S-adenosyl-L-homocysteine + 4 H(+)</text>
        <dbReference type="Rhea" id="RHEA:42780"/>
        <dbReference type="Rhea" id="RHEA-COMP:10234"/>
        <dbReference type="Rhea" id="RHEA-COMP:10236"/>
        <dbReference type="ChEBI" id="CHEBI:15378"/>
        <dbReference type="ChEBI" id="CHEBI:57856"/>
        <dbReference type="ChEBI" id="CHEBI:59789"/>
        <dbReference type="ChEBI" id="CHEBI:74411"/>
        <dbReference type="ChEBI" id="CHEBI:74493"/>
        <dbReference type="EC" id="2.1.1.183"/>
    </reaction>
</comment>
<evidence type="ECO:0000256" key="11">
    <source>
        <dbReference type="RuleBase" id="RU362106"/>
    </source>
</evidence>
<dbReference type="AlphaFoldDB" id="A0A7E4WC54"/>
<dbReference type="PROSITE" id="PS51689">
    <property type="entry name" value="SAM_RNA_A_N6_MT"/>
    <property type="match status" value="1"/>
</dbReference>
<feature type="binding site" evidence="10">
    <location>
        <position position="36"/>
    </location>
    <ligand>
        <name>S-adenosyl-L-methionine</name>
        <dbReference type="ChEBI" id="CHEBI:59789"/>
    </ligand>
</feature>
<reference evidence="14" key="1">
    <citation type="journal article" date="2013" name="Genetics">
        <title>The draft genome and transcriptome of Panagrellus redivivus are shaped by the harsh demands of a free-living lifestyle.</title>
        <authorList>
            <person name="Srinivasan J."/>
            <person name="Dillman A.R."/>
            <person name="Macchietto M.G."/>
            <person name="Heikkinen L."/>
            <person name="Lakso M."/>
            <person name="Fracchia K.M."/>
            <person name="Antoshechkin I."/>
            <person name="Mortazavi A."/>
            <person name="Wong G."/>
            <person name="Sternberg P.W."/>
        </authorList>
    </citation>
    <scope>NUCLEOTIDE SEQUENCE [LARGE SCALE GENOMIC DNA]</scope>
    <source>
        <strain evidence="14">MT8872</strain>
    </source>
</reference>
<keyword evidence="5 10" id="KW-0694">RNA-binding</keyword>
<evidence type="ECO:0000256" key="3">
    <source>
        <dbReference type="ARBA" id="ARBA00022679"/>
    </source>
</evidence>
<feature type="binding site" evidence="10">
    <location>
        <position position="84"/>
    </location>
    <ligand>
        <name>S-adenosyl-L-methionine</name>
        <dbReference type="ChEBI" id="CHEBI:59789"/>
    </ligand>
</feature>
<name>A0A7E4WC54_PANRE</name>
<evidence type="ECO:0000256" key="6">
    <source>
        <dbReference type="ARBA" id="ARBA00035020"/>
    </source>
</evidence>
<dbReference type="GO" id="GO:0052909">
    <property type="term" value="F:18S rRNA (adenine(1779)-N(6)/adenine(1780)-N(6))-dimethyltransferase activity"/>
    <property type="evidence" value="ECO:0007669"/>
    <property type="project" value="UniProtKB-EC"/>
</dbReference>
<dbReference type="FunFam" id="1.10.8.480:FF:000002">
    <property type="entry name" value="rRNA adenine N(6)-methyltransferase"/>
    <property type="match status" value="1"/>
</dbReference>
<dbReference type="SUPFAM" id="SSF53335">
    <property type="entry name" value="S-adenosyl-L-methionine-dependent methyltransferases"/>
    <property type="match status" value="1"/>
</dbReference>
<dbReference type="GO" id="GO:0005730">
    <property type="term" value="C:nucleolus"/>
    <property type="evidence" value="ECO:0007669"/>
    <property type="project" value="TreeGrafter"/>
</dbReference>
<evidence type="ECO:0000256" key="12">
    <source>
        <dbReference type="SAM" id="MobiDB-lite"/>
    </source>
</evidence>
<sequence>MGKVIKKRENSGAKGAKGGASASAQSLPFNTGRGQHILKNPGIVHAIVEKSALKATDTVMEVGPGTGNLSAKILEQAKRLIAFEIDTRMIAELKKRFIGTPSQNKLTVRAGDVMKDEDWPAFDVCISNLPYQISSPFVFRLLLHRPLPRYAVLMFQEEFAQRLTAKPGSKMYCRLSVNVQLLAKVEHLMRVKRSEFRPPPKVDSAVVRIEPLNPPPPVNYNEWDGVLRICFLRKNKSLKAIFKQSNIQEMLEKNYKTYCSVKNLPIDPNFNIKETVDTVLDTSNYGNRRARTMDIPDFLALLLAFNKAGVHFS</sequence>
<evidence type="ECO:0000256" key="5">
    <source>
        <dbReference type="ARBA" id="ARBA00022884"/>
    </source>
</evidence>
<keyword evidence="2 10" id="KW-0489">Methyltransferase</keyword>
<dbReference type="Gene3D" id="3.40.50.150">
    <property type="entry name" value="Vaccinia Virus protein VP39"/>
    <property type="match status" value="1"/>
</dbReference>
<evidence type="ECO:0000256" key="2">
    <source>
        <dbReference type="ARBA" id="ARBA00022603"/>
    </source>
</evidence>
<dbReference type="InterPro" id="IPR020598">
    <property type="entry name" value="rRNA_Ade_methylase_Trfase_N"/>
</dbReference>
<dbReference type="CDD" id="cd02440">
    <property type="entry name" value="AdoMet_MTases"/>
    <property type="match status" value="1"/>
</dbReference>
<comment type="similarity">
    <text evidence="9 10 11">Belongs to the class I-like SAM-binding methyltransferase superfamily. rRNA adenine N(6)-methyltransferase family.</text>
</comment>
<dbReference type="WBParaSite" id="Pan_g949.t1">
    <property type="protein sequence ID" value="Pan_g949.t1"/>
    <property type="gene ID" value="Pan_g949"/>
</dbReference>
<dbReference type="InterPro" id="IPR011530">
    <property type="entry name" value="rRNA_adenine_dimethylase"/>
</dbReference>
<dbReference type="InterPro" id="IPR001737">
    <property type="entry name" value="KsgA/Erm"/>
</dbReference>
<dbReference type="InterPro" id="IPR020596">
    <property type="entry name" value="rRNA_Ade_Mease_Trfase_CS"/>
</dbReference>
<feature type="domain" description="Ribosomal RNA adenine methylase transferase N-terminal" evidence="13">
    <location>
        <begin position="43"/>
        <end position="213"/>
    </location>
</feature>
<feature type="region of interest" description="Disordered" evidence="12">
    <location>
        <begin position="1"/>
        <end position="26"/>
    </location>
</feature>
<keyword evidence="3 10" id="KW-0808">Transferase</keyword>
<dbReference type="PROSITE" id="PS01131">
    <property type="entry name" value="RRNA_A_DIMETH"/>
    <property type="match status" value="1"/>
</dbReference>
<dbReference type="GO" id="GO:0003723">
    <property type="term" value="F:RNA binding"/>
    <property type="evidence" value="ECO:0007669"/>
    <property type="project" value="UniProtKB-UniRule"/>
</dbReference>
<dbReference type="Pfam" id="PF00398">
    <property type="entry name" value="RrnaAD"/>
    <property type="match status" value="1"/>
</dbReference>
<feature type="binding site" evidence="10">
    <location>
        <position position="63"/>
    </location>
    <ligand>
        <name>S-adenosyl-L-methionine</name>
        <dbReference type="ChEBI" id="CHEBI:59789"/>
    </ligand>
</feature>
<dbReference type="FunFam" id="3.40.50.150:FF:000007">
    <property type="entry name" value="rRNA adenine N(6)-methyltransferase"/>
    <property type="match status" value="1"/>
</dbReference>
<feature type="binding site" evidence="10">
    <location>
        <position position="112"/>
    </location>
    <ligand>
        <name>S-adenosyl-L-methionine</name>
        <dbReference type="ChEBI" id="CHEBI:59789"/>
    </ligand>
</feature>
<keyword evidence="4 10" id="KW-0949">S-adenosyl-L-methionine</keyword>
<proteinExistence type="inferred from homology"/>
<evidence type="ECO:0000259" key="13">
    <source>
        <dbReference type="SMART" id="SM00650"/>
    </source>
</evidence>
<dbReference type="EC" id="2.1.1.-" evidence="11"/>
<dbReference type="NCBIfam" id="TIGR00755">
    <property type="entry name" value="ksgA"/>
    <property type="match status" value="1"/>
</dbReference>
<keyword evidence="1 11" id="KW-0698">rRNA processing</keyword>
<evidence type="ECO:0000256" key="4">
    <source>
        <dbReference type="ARBA" id="ARBA00022691"/>
    </source>
</evidence>
<comment type="subunit">
    <text evidence="6">Part of the small subunit (SSU) processome, composed of more than 70 proteins and the RNA chaperone small nucleolar RNA (snoRNA) U3.</text>
</comment>
<evidence type="ECO:0000256" key="9">
    <source>
        <dbReference type="ARBA" id="ARBA00061109"/>
    </source>
</evidence>
<evidence type="ECO:0000256" key="7">
    <source>
        <dbReference type="ARBA" id="ARBA00046134"/>
    </source>
</evidence>
<evidence type="ECO:0000256" key="1">
    <source>
        <dbReference type="ARBA" id="ARBA00022552"/>
    </source>
</evidence>
<keyword evidence="14" id="KW-1185">Reference proteome</keyword>
<reference evidence="15" key="2">
    <citation type="submission" date="2020-10" db="UniProtKB">
        <authorList>
            <consortium name="WormBaseParasite"/>
        </authorList>
    </citation>
    <scope>IDENTIFICATION</scope>
</reference>
<dbReference type="Gene3D" id="1.10.8.480">
    <property type="match status" value="1"/>
</dbReference>
<protein>
    <recommendedName>
        <fullName evidence="11">rRNA adenine N(6)-methyltransferase</fullName>
        <ecNumber evidence="11">2.1.1.-</ecNumber>
    </recommendedName>
</protein>
<dbReference type="PANTHER" id="PTHR11727:SF7">
    <property type="entry name" value="DIMETHYLADENOSINE TRANSFERASE-RELATED"/>
    <property type="match status" value="1"/>
</dbReference>
<evidence type="ECO:0000313" key="14">
    <source>
        <dbReference type="Proteomes" id="UP000492821"/>
    </source>
</evidence>
<evidence type="ECO:0000313" key="15">
    <source>
        <dbReference type="WBParaSite" id="Pan_g949.t1"/>
    </source>
</evidence>